<dbReference type="GO" id="GO:0005737">
    <property type="term" value="C:cytoplasm"/>
    <property type="evidence" value="ECO:0007669"/>
    <property type="project" value="UniProtKB-SubCell"/>
</dbReference>
<protein>
    <recommendedName>
        <fullName evidence="6">Ribosomal RNA small subunit methyltransferase H</fullName>
        <ecNumber evidence="6">2.1.1.199</ecNumber>
    </recommendedName>
    <alternativeName>
        <fullName evidence="6">16S rRNA m(4)C1402 methyltransferase</fullName>
    </alternativeName>
    <alternativeName>
        <fullName evidence="6">rRNA (cytosine-N(4)-)-methyltransferase RsmH</fullName>
    </alternativeName>
</protein>
<dbReference type="GO" id="GO:0070475">
    <property type="term" value="P:rRNA base methylation"/>
    <property type="evidence" value="ECO:0007669"/>
    <property type="project" value="UniProtKB-UniRule"/>
</dbReference>
<dbReference type="GeneID" id="96998917"/>
<dbReference type="InterPro" id="IPR023397">
    <property type="entry name" value="SAM-dep_MeTrfase_MraW_recog"/>
</dbReference>
<feature type="binding site" evidence="6">
    <location>
        <begin position="33"/>
        <end position="35"/>
    </location>
    <ligand>
        <name>S-adenosyl-L-methionine</name>
        <dbReference type="ChEBI" id="CHEBI:59789"/>
    </ligand>
</feature>
<dbReference type="Gene3D" id="3.40.50.150">
    <property type="entry name" value="Vaccinia Virus protein VP39"/>
    <property type="match status" value="1"/>
</dbReference>
<comment type="similarity">
    <text evidence="1 6">Belongs to the methyltransferase superfamily. RsmH family.</text>
</comment>
<gene>
    <name evidence="6" type="primary">rsmH</name>
    <name evidence="7" type="ORF">HMPREF9709_00924</name>
</gene>
<keyword evidence="4 6" id="KW-0808">Transferase</keyword>
<name>H3NNL3_9FIRM</name>
<dbReference type="PANTHER" id="PTHR11265:SF0">
    <property type="entry name" value="12S RRNA N4-METHYLCYTIDINE METHYLTRANSFERASE"/>
    <property type="match status" value="1"/>
</dbReference>
<keyword evidence="2 6" id="KW-0698">rRNA processing</keyword>
<dbReference type="PANTHER" id="PTHR11265">
    <property type="entry name" value="S-ADENOSYL-METHYLTRANSFERASE MRAW"/>
    <property type="match status" value="1"/>
</dbReference>
<dbReference type="Gene3D" id="1.10.150.170">
    <property type="entry name" value="Putative methyltransferase TM0872, insert domain"/>
    <property type="match status" value="1"/>
</dbReference>
<dbReference type="PATRIC" id="fig|883114.3.peg.914"/>
<dbReference type="AlphaFoldDB" id="H3NNL3"/>
<dbReference type="STRING" id="883114.HMPREF9709_00924"/>
<feature type="binding site" evidence="6">
    <location>
        <position position="53"/>
    </location>
    <ligand>
        <name>S-adenosyl-L-methionine</name>
        <dbReference type="ChEBI" id="CHEBI:59789"/>
    </ligand>
</feature>
<comment type="subcellular location">
    <subcellularLocation>
        <location evidence="6">Cytoplasm</location>
    </subcellularLocation>
</comment>
<keyword evidence="3 6" id="KW-0489">Methyltransferase</keyword>
<dbReference type="EMBL" id="AGEI01000021">
    <property type="protein sequence ID" value="EHR33988.1"/>
    <property type="molecule type" value="Genomic_DNA"/>
</dbReference>
<organism evidence="7 8">
    <name type="scientific">Helcococcus kunzii ATCC 51366</name>
    <dbReference type="NCBI Taxonomy" id="883114"/>
    <lineage>
        <taxon>Bacteria</taxon>
        <taxon>Bacillati</taxon>
        <taxon>Bacillota</taxon>
        <taxon>Tissierellia</taxon>
        <taxon>Tissierellales</taxon>
        <taxon>Peptoniphilaceae</taxon>
        <taxon>Helcococcus</taxon>
    </lineage>
</organism>
<dbReference type="eggNOG" id="COG0275">
    <property type="taxonomic scope" value="Bacteria"/>
</dbReference>
<comment type="function">
    <text evidence="6">Specifically methylates the N4 position of cytidine in position 1402 (C1402) of 16S rRNA.</text>
</comment>
<dbReference type="EC" id="2.1.1.199" evidence="6"/>
<accession>H3NNL3</accession>
<evidence type="ECO:0000256" key="4">
    <source>
        <dbReference type="ARBA" id="ARBA00022679"/>
    </source>
</evidence>
<evidence type="ECO:0000256" key="6">
    <source>
        <dbReference type="HAMAP-Rule" id="MF_01007"/>
    </source>
</evidence>
<evidence type="ECO:0000313" key="7">
    <source>
        <dbReference type="EMBL" id="EHR33988.1"/>
    </source>
</evidence>
<dbReference type="Proteomes" id="UP000004191">
    <property type="component" value="Unassembled WGS sequence"/>
</dbReference>
<feature type="binding site" evidence="6">
    <location>
        <position position="101"/>
    </location>
    <ligand>
        <name>S-adenosyl-L-methionine</name>
        <dbReference type="ChEBI" id="CHEBI:59789"/>
    </ligand>
</feature>
<dbReference type="PIRSF" id="PIRSF004486">
    <property type="entry name" value="MraW"/>
    <property type="match status" value="1"/>
</dbReference>
<dbReference type="HAMAP" id="MF_01007">
    <property type="entry name" value="16SrRNA_methyltr_H"/>
    <property type="match status" value="1"/>
</dbReference>
<reference evidence="7 8" key="1">
    <citation type="submission" date="2012-01" db="EMBL/GenBank/DDBJ databases">
        <title>The Genome Sequence of Helcococcus kunzii ATCC 51366.</title>
        <authorList>
            <consortium name="The Broad Institute Genome Sequencing Platform"/>
            <person name="Earl A."/>
            <person name="Ward D."/>
            <person name="Feldgarden M."/>
            <person name="Gevers D."/>
            <person name="Huys G."/>
            <person name="Young S.K."/>
            <person name="Zeng Q."/>
            <person name="Gargeya S."/>
            <person name="Fitzgerald M."/>
            <person name="Haas B."/>
            <person name="Abouelleil A."/>
            <person name="Alvarado L."/>
            <person name="Arachchi H.M."/>
            <person name="Berlin A."/>
            <person name="Chapman S.B."/>
            <person name="Gearin G."/>
            <person name="Goldberg J."/>
            <person name="Griggs A."/>
            <person name="Gujja S."/>
            <person name="Hansen M."/>
            <person name="Heiman D."/>
            <person name="Howarth C."/>
            <person name="Larimer J."/>
            <person name="Lui A."/>
            <person name="MacDonald P.J.P."/>
            <person name="McCowen C."/>
            <person name="Montmayeur A."/>
            <person name="Murphy C."/>
            <person name="Neiman D."/>
            <person name="Pearson M."/>
            <person name="Priest M."/>
            <person name="Roberts A."/>
            <person name="Saif S."/>
            <person name="Shea T."/>
            <person name="Sisk P."/>
            <person name="Stolte C."/>
            <person name="Sykes S."/>
            <person name="Wortman J."/>
            <person name="Nusbaum C."/>
            <person name="Birren B."/>
        </authorList>
    </citation>
    <scope>NUCLEOTIDE SEQUENCE [LARGE SCALE GENOMIC DNA]</scope>
    <source>
        <strain evidence="7 8">ATCC 51366</strain>
    </source>
</reference>
<dbReference type="SUPFAM" id="SSF53335">
    <property type="entry name" value="S-adenosyl-L-methionine-dependent methyltransferases"/>
    <property type="match status" value="1"/>
</dbReference>
<dbReference type="InterPro" id="IPR029063">
    <property type="entry name" value="SAM-dependent_MTases_sf"/>
</dbReference>
<feature type="binding site" evidence="6">
    <location>
        <position position="108"/>
    </location>
    <ligand>
        <name>S-adenosyl-L-methionine</name>
        <dbReference type="ChEBI" id="CHEBI:59789"/>
    </ligand>
</feature>
<evidence type="ECO:0000256" key="5">
    <source>
        <dbReference type="ARBA" id="ARBA00022691"/>
    </source>
</evidence>
<keyword evidence="5 6" id="KW-0949">S-adenosyl-L-methionine</keyword>
<comment type="caution">
    <text evidence="7">The sequence shown here is derived from an EMBL/GenBank/DDBJ whole genome shotgun (WGS) entry which is preliminary data.</text>
</comment>
<dbReference type="GO" id="GO:0071424">
    <property type="term" value="F:rRNA (cytosine-N4-)-methyltransferase activity"/>
    <property type="evidence" value="ECO:0007669"/>
    <property type="project" value="UniProtKB-UniRule"/>
</dbReference>
<keyword evidence="6" id="KW-0963">Cytoplasm</keyword>
<evidence type="ECO:0000256" key="1">
    <source>
        <dbReference type="ARBA" id="ARBA00010396"/>
    </source>
</evidence>
<dbReference type="NCBIfam" id="TIGR00006">
    <property type="entry name" value="16S rRNA (cytosine(1402)-N(4))-methyltransferase RsmH"/>
    <property type="match status" value="1"/>
</dbReference>
<comment type="catalytic activity">
    <reaction evidence="6">
        <text>cytidine(1402) in 16S rRNA + S-adenosyl-L-methionine = N(4)-methylcytidine(1402) in 16S rRNA + S-adenosyl-L-homocysteine + H(+)</text>
        <dbReference type="Rhea" id="RHEA:42928"/>
        <dbReference type="Rhea" id="RHEA-COMP:10286"/>
        <dbReference type="Rhea" id="RHEA-COMP:10287"/>
        <dbReference type="ChEBI" id="CHEBI:15378"/>
        <dbReference type="ChEBI" id="CHEBI:57856"/>
        <dbReference type="ChEBI" id="CHEBI:59789"/>
        <dbReference type="ChEBI" id="CHEBI:74506"/>
        <dbReference type="ChEBI" id="CHEBI:82748"/>
        <dbReference type="EC" id="2.1.1.199"/>
    </reaction>
</comment>
<dbReference type="SUPFAM" id="SSF81799">
    <property type="entry name" value="Putative methyltransferase TM0872, insert domain"/>
    <property type="match status" value="1"/>
</dbReference>
<sequence>MDFKHESVLLNETIEALNIKENGIYVDCTVGGAGHSIEILKRMGPNGRLVAIDQDEDALIAATDRLKEYKDQVYFIKCNYAYLGKILDSLSIDKVDGVLMDIGVSSYQLDEGERGFSYHKDSELDMRMDKEQDLTARYIVNNYTQEELESIFWNYGEEKWGMRIAEFILKEREEKEIVTTFDLVEIIKKAIPKKVRMEGKHPAKKVFQALRIEVNKELDVLETGINSAVDRLKEGGRLAVITFHSLEDRIVKNIFKELAKGCTCPPEFPVCVCNKVEKVKVINRKPIVPSEEELEKNNRSRSAKLRVCEKL</sequence>
<dbReference type="OrthoDB" id="9806637at2"/>
<evidence type="ECO:0000256" key="3">
    <source>
        <dbReference type="ARBA" id="ARBA00022603"/>
    </source>
</evidence>
<keyword evidence="8" id="KW-1185">Reference proteome</keyword>
<dbReference type="RefSeq" id="WP_005398368.1">
    <property type="nucleotide sequence ID" value="NZ_JH601088.1"/>
</dbReference>
<dbReference type="HOGENOM" id="CLU_038422_2_0_9"/>
<dbReference type="Pfam" id="PF01795">
    <property type="entry name" value="Methyltransf_5"/>
    <property type="match status" value="1"/>
</dbReference>
<evidence type="ECO:0000256" key="2">
    <source>
        <dbReference type="ARBA" id="ARBA00022552"/>
    </source>
</evidence>
<evidence type="ECO:0000313" key="8">
    <source>
        <dbReference type="Proteomes" id="UP000004191"/>
    </source>
</evidence>
<proteinExistence type="inferred from homology"/>
<dbReference type="InterPro" id="IPR002903">
    <property type="entry name" value="RsmH"/>
</dbReference>
<feature type="binding site" evidence="6">
    <location>
        <position position="80"/>
    </location>
    <ligand>
        <name>S-adenosyl-L-methionine</name>
        <dbReference type="ChEBI" id="CHEBI:59789"/>
    </ligand>
</feature>